<keyword evidence="3" id="KW-1185">Reference proteome</keyword>
<feature type="non-terminal residue" evidence="2">
    <location>
        <position position="1"/>
    </location>
</feature>
<organism evidence="2 3">
    <name type="scientific">Folsomia candida</name>
    <name type="common">Springtail</name>
    <dbReference type="NCBI Taxonomy" id="158441"/>
    <lineage>
        <taxon>Eukaryota</taxon>
        <taxon>Metazoa</taxon>
        <taxon>Ecdysozoa</taxon>
        <taxon>Arthropoda</taxon>
        <taxon>Hexapoda</taxon>
        <taxon>Collembola</taxon>
        <taxon>Entomobryomorpha</taxon>
        <taxon>Isotomoidea</taxon>
        <taxon>Isotomidae</taxon>
        <taxon>Proisotominae</taxon>
        <taxon>Folsomia</taxon>
    </lineage>
</organism>
<dbReference type="EMBL" id="LNIX01000044">
    <property type="protein sequence ID" value="OXA38658.1"/>
    <property type="molecule type" value="Genomic_DNA"/>
</dbReference>
<evidence type="ECO:0000313" key="3">
    <source>
        <dbReference type="Proteomes" id="UP000198287"/>
    </source>
</evidence>
<keyword evidence="1" id="KW-0812">Transmembrane</keyword>
<keyword evidence="1" id="KW-1133">Transmembrane helix</keyword>
<sequence length="597" mass="68797">NPSKPSMVTILLFYFIMIASTLKLPLTITQPRMGCTWKYSILSRGENTSNQINLNEFFLHSATSKFPIMLETFPEERSIPLNMSTSVYRPSDQCKVHVVIVKHSDTFYLPTVYGEDNAKTLVYITPDGWRMREIIVNKRWVGLIDHIREIFVLNVSYEINKLTLLRGFQHRATEVVDYDPEQGVPQLNGNFKLANILVYEPEGDQRHIYLIALLHLSNLPELDALPTLIAPQFIVLHQLQTSLNFTPVFLPDNTAPTQHHQDRRGIKPPTIYTPKMYSYGKTRISNINPLVTTYLKIREEALHLLYCVNDPSPYTPSAFPEMLFHAFDYTTWACLLVAIVCCALTAKFISAGDPYPVFDIFCVLFRQDVSFFKPLHLILSLVLIPVLFMYEADITAHVITPNVPNIYNNFEQLINNSFAILVNKINIGGGTTADEYESIPYKIADANLTSKNMINFYVAIRQLRKIIQELVERRRKYGETRENDTKAGYSLTEDDGFQLVDVAFAKTKPGCFQDSIRRTLFYRTTGLEKKCHLVKEPILTNEPSIWTFKRDRGGGFMRNKTNQMFEHGLTALWYDSYEREVLMRPNLKKSSIFRCHH</sequence>
<name>A0A226D1H9_FOLCA</name>
<keyword evidence="1" id="KW-0472">Membrane</keyword>
<comment type="caution">
    <text evidence="2">The sequence shown here is derived from an EMBL/GenBank/DDBJ whole genome shotgun (WGS) entry which is preliminary data.</text>
</comment>
<accession>A0A226D1H9</accession>
<protein>
    <submittedName>
        <fullName evidence="2">Uncharacterized protein</fullName>
    </submittedName>
</protein>
<reference evidence="2 3" key="1">
    <citation type="submission" date="2015-12" db="EMBL/GenBank/DDBJ databases">
        <title>The genome of Folsomia candida.</title>
        <authorList>
            <person name="Faddeeva A."/>
            <person name="Derks M.F."/>
            <person name="Anvar Y."/>
            <person name="Smit S."/>
            <person name="Van Straalen N."/>
            <person name="Roelofs D."/>
        </authorList>
    </citation>
    <scope>NUCLEOTIDE SEQUENCE [LARGE SCALE GENOMIC DNA]</scope>
    <source>
        <strain evidence="2 3">VU population</strain>
        <tissue evidence="2">Whole body</tissue>
    </source>
</reference>
<proteinExistence type="predicted"/>
<evidence type="ECO:0000256" key="1">
    <source>
        <dbReference type="SAM" id="Phobius"/>
    </source>
</evidence>
<feature type="transmembrane region" description="Helical" evidence="1">
    <location>
        <begin position="6"/>
        <end position="24"/>
    </location>
</feature>
<dbReference type="Proteomes" id="UP000198287">
    <property type="component" value="Unassembled WGS sequence"/>
</dbReference>
<gene>
    <name evidence="2" type="ORF">Fcan01_26538</name>
</gene>
<dbReference type="AlphaFoldDB" id="A0A226D1H9"/>
<evidence type="ECO:0000313" key="2">
    <source>
        <dbReference type="EMBL" id="OXA38658.1"/>
    </source>
</evidence>